<feature type="chain" id="PRO_5044329536" description="Lipoprotein" evidence="1">
    <location>
        <begin position="20"/>
        <end position="67"/>
    </location>
</feature>
<sequence>MSIAIQNIFLAAVSASVLAGCQTTVTRECDKLNSKTVYSGKCCGAGDVPCREGKGGGRPGNTPDPTP</sequence>
<keyword evidence="3" id="KW-1185">Reference proteome</keyword>
<keyword evidence="1" id="KW-0732">Signal</keyword>
<evidence type="ECO:0000256" key="1">
    <source>
        <dbReference type="SAM" id="SignalP"/>
    </source>
</evidence>
<name>A0AB36RDX2_9HYPH</name>
<dbReference type="AlphaFoldDB" id="A0AB36RDX2"/>
<comment type="caution">
    <text evidence="2">The sequence shown here is derived from an EMBL/GenBank/DDBJ whole genome shotgun (WGS) entry which is preliminary data.</text>
</comment>
<gene>
    <name evidence="2" type="ORF">CIT25_08095</name>
</gene>
<accession>A0AB36RDX2</accession>
<protein>
    <recommendedName>
        <fullName evidence="4">Lipoprotein</fullName>
    </recommendedName>
</protein>
<feature type="signal peptide" evidence="1">
    <location>
        <begin position="1"/>
        <end position="19"/>
    </location>
</feature>
<dbReference type="RefSeq" id="WP_095484060.1">
    <property type="nucleotide sequence ID" value="NZ_CP088151.1"/>
</dbReference>
<dbReference type="Proteomes" id="UP000216215">
    <property type="component" value="Unassembled WGS sequence"/>
</dbReference>
<dbReference type="EMBL" id="NPKI01000012">
    <property type="protein sequence ID" value="PAQ02594.1"/>
    <property type="molecule type" value="Genomic_DNA"/>
</dbReference>
<reference evidence="3" key="1">
    <citation type="submission" date="2017-08" db="EMBL/GenBank/DDBJ databases">
        <title>Mesorhizobium wenxinae sp. nov., a novel rhizobial species isolated from root nodules of chickpea (Cicer arietinum L.).</title>
        <authorList>
            <person name="Zhang J."/>
        </authorList>
    </citation>
    <scope>NUCLEOTIDE SEQUENCE [LARGE SCALE GENOMIC DNA]</scope>
    <source>
        <strain evidence="3">USDA 3392</strain>
    </source>
</reference>
<evidence type="ECO:0000313" key="3">
    <source>
        <dbReference type="Proteomes" id="UP000216215"/>
    </source>
</evidence>
<evidence type="ECO:0008006" key="4">
    <source>
        <dbReference type="Google" id="ProtNLM"/>
    </source>
</evidence>
<proteinExistence type="predicted"/>
<organism evidence="2 3">
    <name type="scientific">Mesorhizobium mediterraneum</name>
    <dbReference type="NCBI Taxonomy" id="43617"/>
    <lineage>
        <taxon>Bacteria</taxon>
        <taxon>Pseudomonadati</taxon>
        <taxon>Pseudomonadota</taxon>
        <taxon>Alphaproteobacteria</taxon>
        <taxon>Hyphomicrobiales</taxon>
        <taxon>Phyllobacteriaceae</taxon>
        <taxon>Mesorhizobium</taxon>
    </lineage>
</organism>
<evidence type="ECO:0000313" key="2">
    <source>
        <dbReference type="EMBL" id="PAQ02594.1"/>
    </source>
</evidence>